<protein>
    <recommendedName>
        <fullName evidence="4">Anaphase-promoting complex, cyclosome, subunit 3</fullName>
    </recommendedName>
</protein>
<accession>A0A5B9QLK5</accession>
<feature type="chain" id="PRO_5022662615" description="Anaphase-promoting complex, cyclosome, subunit 3" evidence="1">
    <location>
        <begin position="19"/>
        <end position="742"/>
    </location>
</feature>
<dbReference type="PROSITE" id="PS51257">
    <property type="entry name" value="PROKAR_LIPOPROTEIN"/>
    <property type="match status" value="1"/>
</dbReference>
<dbReference type="InterPro" id="IPR015943">
    <property type="entry name" value="WD40/YVTN_repeat-like_dom_sf"/>
</dbReference>
<organism evidence="2 3">
    <name type="scientific">Roseimaritima ulvae</name>
    <dbReference type="NCBI Taxonomy" id="980254"/>
    <lineage>
        <taxon>Bacteria</taxon>
        <taxon>Pseudomonadati</taxon>
        <taxon>Planctomycetota</taxon>
        <taxon>Planctomycetia</taxon>
        <taxon>Pirellulales</taxon>
        <taxon>Pirellulaceae</taxon>
        <taxon>Roseimaritima</taxon>
    </lineage>
</organism>
<dbReference type="SUPFAM" id="SSF82171">
    <property type="entry name" value="DPP6 N-terminal domain-like"/>
    <property type="match status" value="1"/>
</dbReference>
<name>A0A5B9QLK5_9BACT</name>
<sequence length="742" mass="81394" precursor="true">MRNGGACAVSLVSWICGAMVLAVGCERAPQAVTELPALSPPLALADSDGGDYNWPVGTSGFIVAKPPPFAFLRNASEIPEDERRSAPTVDMGPIDEEVLDDLLGGVGTALPHPFAQNADFKMLMEVELQESGAISYCLSPKGDRLLVCGEQIRVYDTGNGQQLSSQSAPAARLQACVWPLGDHFYVADASRIYQADANTGTVVKTVGTLAGTLAMWQPALHAEIVFGCYENGRVFRFDQQSTQLTELGIKASGANKQIAVKPDGTGVIVSSTDELATYRLEDDRIVSEEINSVPRFGETVSLCWSPGGRHWSNGTKIFSYPSGIDAEQDSELTVTTDLLWRPIAMHATGRGKPGNGWTSALVMRNNMAGKPTLSVCEVLPDRMIHSVPTALPVGEDTTIAFSLTAKVLAFVNSPKLQVVQRRVWEHCGLARMRGGGWLQAGEFEKLEQFGRYLLATEEFRWGYSPHELYGAFVGALANEWLRIKYAIDSEQDAEQKRKLRAEFDAARVWAETSVLGQLVLAQLRLNMAWDARQGKAFPANSPSGWELYEQQNKLAGKELDILLADADAPAIAYALRVGVATRRGESHATLEPVLKRGVARYANNIHLNQAMVYLLMPQWSGAYGDSAAYLKAVLKRGDPALADSSYARVAVSVLGTYQDPETMYHYQKYEDARVVRGALAYLDQDPTDRVNLMYMLVTATFAQDLPAQQQLARYYQSHFMFVDTEVAETYRNYVSAVYNDLP</sequence>
<feature type="signal peptide" evidence="1">
    <location>
        <begin position="1"/>
        <end position="18"/>
    </location>
</feature>
<reference evidence="2 3" key="1">
    <citation type="submission" date="2019-08" db="EMBL/GenBank/DDBJ databases">
        <title>Deep-cultivation of Planctomycetes and their phenomic and genomic characterization uncovers novel biology.</title>
        <authorList>
            <person name="Wiegand S."/>
            <person name="Jogler M."/>
            <person name="Boedeker C."/>
            <person name="Pinto D."/>
            <person name="Vollmers J."/>
            <person name="Rivas-Marin E."/>
            <person name="Kohn T."/>
            <person name="Peeters S.H."/>
            <person name="Heuer A."/>
            <person name="Rast P."/>
            <person name="Oberbeckmann S."/>
            <person name="Bunk B."/>
            <person name="Jeske O."/>
            <person name="Meyerdierks A."/>
            <person name="Storesund J.E."/>
            <person name="Kallscheuer N."/>
            <person name="Luecker S."/>
            <person name="Lage O.M."/>
            <person name="Pohl T."/>
            <person name="Merkel B.J."/>
            <person name="Hornburger P."/>
            <person name="Mueller R.-W."/>
            <person name="Bruemmer F."/>
            <person name="Labrenz M."/>
            <person name="Spormann A.M."/>
            <person name="Op den Camp H."/>
            <person name="Overmann J."/>
            <person name="Amann R."/>
            <person name="Jetten M.S.M."/>
            <person name="Mascher T."/>
            <person name="Medema M.H."/>
            <person name="Devos D.P."/>
            <person name="Kaster A.-K."/>
            <person name="Ovreas L."/>
            <person name="Rohde M."/>
            <person name="Galperin M.Y."/>
            <person name="Jogler C."/>
        </authorList>
    </citation>
    <scope>NUCLEOTIDE SEQUENCE [LARGE SCALE GENOMIC DNA]</scope>
    <source>
        <strain evidence="2 3">UC8</strain>
    </source>
</reference>
<keyword evidence="3" id="KW-1185">Reference proteome</keyword>
<dbReference type="AlphaFoldDB" id="A0A5B9QLK5"/>
<evidence type="ECO:0008006" key="4">
    <source>
        <dbReference type="Google" id="ProtNLM"/>
    </source>
</evidence>
<dbReference type="Gene3D" id="2.130.10.10">
    <property type="entry name" value="YVTN repeat-like/Quinoprotein amine dehydrogenase"/>
    <property type="match status" value="1"/>
</dbReference>
<evidence type="ECO:0000313" key="3">
    <source>
        <dbReference type="Proteomes" id="UP000325286"/>
    </source>
</evidence>
<dbReference type="KEGG" id="rul:UC8_19100"/>
<evidence type="ECO:0000256" key="1">
    <source>
        <dbReference type="SAM" id="SignalP"/>
    </source>
</evidence>
<dbReference type="Proteomes" id="UP000325286">
    <property type="component" value="Chromosome"/>
</dbReference>
<evidence type="ECO:0000313" key="2">
    <source>
        <dbReference type="EMBL" id="QEG39908.1"/>
    </source>
</evidence>
<gene>
    <name evidence="2" type="ORF">UC8_19100</name>
</gene>
<dbReference type="EMBL" id="CP042914">
    <property type="protein sequence ID" value="QEG39908.1"/>
    <property type="molecule type" value="Genomic_DNA"/>
</dbReference>
<proteinExistence type="predicted"/>
<keyword evidence="1" id="KW-0732">Signal</keyword>